<dbReference type="InterPro" id="IPR011992">
    <property type="entry name" value="EF-hand-dom_pair"/>
</dbReference>
<dbReference type="InterPro" id="IPR051242">
    <property type="entry name" value="WD-EF-hand_domain"/>
</dbReference>
<feature type="repeat" description="WD" evidence="3">
    <location>
        <begin position="780"/>
        <end position="814"/>
    </location>
</feature>
<dbReference type="PROSITE" id="PS50294">
    <property type="entry name" value="WD_REPEATS_REGION"/>
    <property type="match status" value="1"/>
</dbReference>
<proteinExistence type="predicted"/>
<accession>A0A1S3EP39</accession>
<dbReference type="Gene3D" id="2.130.10.10">
    <property type="entry name" value="YVTN repeat-like/Quinoprotein amine dehydrogenase"/>
    <property type="match status" value="3"/>
</dbReference>
<dbReference type="InParanoid" id="A0A1S3EP39"/>
<keyword evidence="2" id="KW-0677">Repeat</keyword>
<reference evidence="6" key="1">
    <citation type="submission" date="2025-08" db="UniProtKB">
        <authorList>
            <consortium name="RefSeq"/>
        </authorList>
    </citation>
    <scope>IDENTIFICATION</scope>
    <source>
        <tissue evidence="6">Kidney</tissue>
    </source>
</reference>
<dbReference type="PANTHER" id="PTHR44324">
    <property type="entry name" value="WD40 REPEAT DOMAIN 95"/>
    <property type="match status" value="1"/>
</dbReference>
<evidence type="ECO:0000313" key="6">
    <source>
        <dbReference type="RefSeq" id="XP_012866131.1"/>
    </source>
</evidence>
<feature type="repeat" description="WD" evidence="3">
    <location>
        <begin position="436"/>
        <end position="477"/>
    </location>
</feature>
<sequence>MKKVLSSVTDEMLEALFLKVDSDCDGSVSWQKYVDFMMRELRVKEETRKNQYRLHFYLPMRIIHLNHGCEIVKVEYLIQRFKKSGVFLTITKDGILQFWTEAFSIISSFRLKDLQKLHKQQIWVIDMVCLHNMNLIAVASTDLKIEFFDISNHNCVRAFTFFDLDSCVLVMDYWSDYQRGVFCYGDTKGNVIIFTSDDVTSGLFNPSLFPKTTRFEILSNISLRKLLKEKSTLYKSYRLRAVHTNWCEQVKFIPRLNVVASCSATEKSSLVMIILPPSDSERPNPDCGPQVADTHFLALVTGGYDPHIRLWNPLISKKPVWLMKGHQTSVTHIIMKSENSIFISISRDKVLAYGEHIPTSSLENGGRNLAQPNIRVWDLQDYECLQSFGGKTFALGNCAITSAYLHKDNTLVCSTYSIGILKGYLETQEPIKAGPKTTHSTALCAVLYSKIVKQVVSGCLHGEVSVWDVKTGKKKMEFSVTSTQPMELTAMALDESGRCLLTGLRDGTMMMWNHSTGECLLTFPNPDQMEVQEPLIEGLESNGDLKEQKWAYRPFLQASEANFKTLSNAILRQSLTSAPPAMRRDEHGSVLQIPPSTSRIRLTKKSHSRYVPYTETERKKGEFKTKLMMQSSTSVEKIIFLQTRSRLPHTAALLSSCVNGYIYAWSIHGSGGLMGKFPVDSDNSGSVTVSTMATDEDDCILITGDSKGKIRIWDIKDYCIFVGHPSTPHSVKYSSEIQNKFPDLMLSPQISTPYYVPLKEKEVVEGQSISLVPPKLLITWKGHSDNVTDVMYVDSFQLVISAGQDCNVKAWKLSGDAVGTFGLNVWKRLQDATMDSGYKQAENSEEEDIIDSVSKAPQPDLQRDLYEALAYQRREQAVLMDLLNQRPEKEAEAWAKLQKMAVTSPWPREHSPQDIEESWNKWESHGKQLSEVLGAFYKPKEHSRTGRFLTTSVNYGCMKQQISPLIYHSLYVNELEPTQQLPNVNLLTFKITEPQVQRIIHWDDESTPKQPPPPPALPSPLCPLPPRHQSCWTPCLPH</sequence>
<dbReference type="PROSITE" id="PS50082">
    <property type="entry name" value="WD_REPEATS_2"/>
    <property type="match status" value="4"/>
</dbReference>
<keyword evidence="3" id="KW-0853">WD repeat</keyword>
<dbReference type="SUPFAM" id="SSF50998">
    <property type="entry name" value="Quinoprotein alcohol dehydrogenase-like"/>
    <property type="match status" value="1"/>
</dbReference>
<name>A0A1S3EP39_DIPOR</name>
<dbReference type="SMART" id="SM00320">
    <property type="entry name" value="WD40"/>
    <property type="match status" value="7"/>
</dbReference>
<dbReference type="RefSeq" id="XP_012866131.1">
    <property type="nucleotide sequence ID" value="XM_013010677.1"/>
</dbReference>
<evidence type="ECO:0000313" key="5">
    <source>
        <dbReference type="Proteomes" id="UP000081671"/>
    </source>
</evidence>
<dbReference type="GO" id="GO:0005509">
    <property type="term" value="F:calcium ion binding"/>
    <property type="evidence" value="ECO:0007669"/>
    <property type="project" value="InterPro"/>
</dbReference>
<dbReference type="InterPro" id="IPR001680">
    <property type="entry name" value="WD40_rpt"/>
</dbReference>
<dbReference type="KEGG" id="dord:105981486"/>
<gene>
    <name evidence="6" type="primary">Efcab8</name>
</gene>
<dbReference type="PANTHER" id="PTHR44324:SF6">
    <property type="entry name" value="EF-HAND CALCIUM BINDING DOMAIN 8"/>
    <property type="match status" value="1"/>
</dbReference>
<dbReference type="SUPFAM" id="SSF50978">
    <property type="entry name" value="WD40 repeat-like"/>
    <property type="match status" value="1"/>
</dbReference>
<evidence type="ECO:0000256" key="1">
    <source>
        <dbReference type="ARBA" id="ARBA00014901"/>
    </source>
</evidence>
<dbReference type="InterPro" id="IPR015943">
    <property type="entry name" value="WD40/YVTN_repeat-like_dom_sf"/>
</dbReference>
<dbReference type="SUPFAM" id="SSF47473">
    <property type="entry name" value="EF-hand"/>
    <property type="match status" value="1"/>
</dbReference>
<dbReference type="PROSITE" id="PS50222">
    <property type="entry name" value="EF_HAND_2"/>
    <property type="match status" value="1"/>
</dbReference>
<dbReference type="InterPro" id="IPR011047">
    <property type="entry name" value="Quinoprotein_ADH-like_sf"/>
</dbReference>
<dbReference type="Proteomes" id="UP000081671">
    <property type="component" value="Unplaced"/>
</dbReference>
<feature type="repeat" description="WD" evidence="3">
    <location>
        <begin position="689"/>
        <end position="716"/>
    </location>
</feature>
<evidence type="ECO:0000256" key="2">
    <source>
        <dbReference type="ARBA" id="ARBA00022737"/>
    </source>
</evidence>
<evidence type="ECO:0000259" key="4">
    <source>
        <dbReference type="PROSITE" id="PS50222"/>
    </source>
</evidence>
<dbReference type="OrthoDB" id="5980302at2759"/>
<dbReference type="CTD" id="388795"/>
<protein>
    <recommendedName>
        <fullName evidence="1">WD repeat-containing protein on Y chromosome</fullName>
    </recommendedName>
</protein>
<evidence type="ECO:0000256" key="3">
    <source>
        <dbReference type="PROSITE-ProRule" id="PRU00221"/>
    </source>
</evidence>
<organism evidence="5 6">
    <name type="scientific">Dipodomys ordii</name>
    <name type="common">Ord's kangaroo rat</name>
    <dbReference type="NCBI Taxonomy" id="10020"/>
    <lineage>
        <taxon>Eukaryota</taxon>
        <taxon>Metazoa</taxon>
        <taxon>Chordata</taxon>
        <taxon>Craniata</taxon>
        <taxon>Vertebrata</taxon>
        <taxon>Euteleostomi</taxon>
        <taxon>Mammalia</taxon>
        <taxon>Eutheria</taxon>
        <taxon>Euarchontoglires</taxon>
        <taxon>Glires</taxon>
        <taxon>Rodentia</taxon>
        <taxon>Castorimorpha</taxon>
        <taxon>Heteromyidae</taxon>
        <taxon>Dipodomyinae</taxon>
        <taxon>Dipodomys</taxon>
    </lineage>
</organism>
<dbReference type="Pfam" id="PF00400">
    <property type="entry name" value="WD40"/>
    <property type="match status" value="1"/>
</dbReference>
<dbReference type="GeneID" id="105981486"/>
<dbReference type="InterPro" id="IPR002048">
    <property type="entry name" value="EF_hand_dom"/>
</dbReference>
<dbReference type="InterPro" id="IPR036322">
    <property type="entry name" value="WD40_repeat_dom_sf"/>
</dbReference>
<keyword evidence="5" id="KW-1185">Reference proteome</keyword>
<feature type="repeat" description="WD" evidence="3">
    <location>
        <begin position="481"/>
        <end position="522"/>
    </location>
</feature>
<feature type="domain" description="EF-hand" evidence="4">
    <location>
        <begin position="8"/>
        <end position="43"/>
    </location>
</feature>
<dbReference type="AlphaFoldDB" id="A0A1S3EP39"/>